<dbReference type="InterPro" id="IPR038732">
    <property type="entry name" value="HpyO/CreE_NAD-binding"/>
</dbReference>
<dbReference type="CDD" id="cd07724">
    <property type="entry name" value="POD-like_MBL-fold"/>
    <property type="match status" value="1"/>
</dbReference>
<evidence type="ECO:0000313" key="3">
    <source>
        <dbReference type="Proteomes" id="UP000606396"/>
    </source>
</evidence>
<dbReference type="RefSeq" id="WP_190950399.1">
    <property type="nucleotide sequence ID" value="NZ_JACJTC010000012.1"/>
</dbReference>
<evidence type="ECO:0000259" key="1">
    <source>
        <dbReference type="SMART" id="SM00849"/>
    </source>
</evidence>
<comment type="caution">
    <text evidence="2">The sequence shown here is derived from an EMBL/GenBank/DDBJ whole genome shotgun (WGS) entry which is preliminary data.</text>
</comment>
<protein>
    <submittedName>
        <fullName evidence="2">FAD/NAD(P)-binding protein</fullName>
    </submittedName>
</protein>
<dbReference type="InterPro" id="IPR044528">
    <property type="entry name" value="POD-like_MBL-fold"/>
</dbReference>
<evidence type="ECO:0000313" key="2">
    <source>
        <dbReference type="EMBL" id="MBD2612995.1"/>
    </source>
</evidence>
<dbReference type="PANTHER" id="PTHR40254:SF1">
    <property type="entry name" value="BLR0577 PROTEIN"/>
    <property type="match status" value="1"/>
</dbReference>
<name>A0ABR8HCI2_NOSPU</name>
<sequence>MNNNIFHTTSSPVTIAIIGGGLSGSLVAANLLRHATTPLFIKLIERNSEVGRGVAYGTSVDCHLLNVPAGKMSAFADEPNHFLNWLHSNGHEQVTACTFVPRRVYGDYVQATLKAAQEKASVNVQLEKIVDEAIAIETKSSSTIIYLKSGQCLDVQKAVLALGNFPAILPKPIANLNQQYVKDAWASHAIADLNPEDAILLVGTGLTMADTIVALRQQGFAGKIHAVSRHGLMPCRHKSTPPYPAFINVETAPKTARGLLHLVRQELRILTQEQDWRSVIDAIRPVTQQLWQALPLPEQKRFLRHVKAYWEVHRHRIAEEIAQTLDAAMESGQLIHYAGRIQSCQQLENTIEVKICQRGTHKDIVLRVNRIINCTGANCDYRRLQYPLVASLQEQRLIRPNSLSMGIDTTANGALIDADGKASQMLYTLGTPRKGNLWETTAVPEIRVQAANLAQELLKSIKPHATAGKKDWGLATNNWGSFLIQSPVLSSPPSAQENLSSLRKPVMLFRQLFDKESSTYTYLIADPETKTAILVDSVLEQVERDLKVLQQLDLTLRYCLETHIHADHITGIDRLRSLTGCFGIVPENSAATCADQYIGDGDILQLGSVQIRAIATPGHTNSHLAYLVNDTHLLTGDALFIGGCGRTDFQNGDAGALYDAVTQKLFALPEDTLVYPAHDYQGRTVSTIGEEKRWNPRFAGRTRSQFIEQMNNLNLPKPKKISEAVPANQQCGRVLFALDYQI</sequence>
<dbReference type="Proteomes" id="UP000606396">
    <property type="component" value="Unassembled WGS sequence"/>
</dbReference>
<dbReference type="SUPFAM" id="SSF56281">
    <property type="entry name" value="Metallo-hydrolase/oxidoreductase"/>
    <property type="match status" value="1"/>
</dbReference>
<dbReference type="InterPro" id="IPR036866">
    <property type="entry name" value="RibonucZ/Hydroxyglut_hydro"/>
</dbReference>
<dbReference type="Gene3D" id="3.50.50.60">
    <property type="entry name" value="FAD/NAD(P)-binding domain"/>
    <property type="match status" value="1"/>
</dbReference>
<dbReference type="InterPro" id="IPR001279">
    <property type="entry name" value="Metallo-B-lactamas"/>
</dbReference>
<dbReference type="Pfam" id="PF00753">
    <property type="entry name" value="Lactamase_B"/>
    <property type="match status" value="1"/>
</dbReference>
<dbReference type="Pfam" id="PF13454">
    <property type="entry name" value="NAD_binding_9"/>
    <property type="match status" value="1"/>
</dbReference>
<proteinExistence type="predicted"/>
<reference evidence="2 3" key="1">
    <citation type="journal article" date="2020" name="ISME J.">
        <title>Comparative genomics reveals insights into cyanobacterial evolution and habitat adaptation.</title>
        <authorList>
            <person name="Chen M.Y."/>
            <person name="Teng W.K."/>
            <person name="Zhao L."/>
            <person name="Hu C.X."/>
            <person name="Zhou Y.K."/>
            <person name="Han B.P."/>
            <person name="Song L.R."/>
            <person name="Shu W.S."/>
        </authorList>
    </citation>
    <scope>NUCLEOTIDE SEQUENCE [LARGE SCALE GENOMIC DNA]</scope>
    <source>
        <strain evidence="2 3">FACHB-252</strain>
    </source>
</reference>
<accession>A0ABR8HCI2</accession>
<keyword evidence="3" id="KW-1185">Reference proteome</keyword>
<dbReference type="SUPFAM" id="SSF51905">
    <property type="entry name" value="FAD/NAD(P)-binding domain"/>
    <property type="match status" value="1"/>
</dbReference>
<dbReference type="InterPro" id="IPR036188">
    <property type="entry name" value="FAD/NAD-bd_sf"/>
</dbReference>
<dbReference type="EMBL" id="JACJTC010000012">
    <property type="protein sequence ID" value="MBD2612995.1"/>
    <property type="molecule type" value="Genomic_DNA"/>
</dbReference>
<dbReference type="Gene3D" id="3.60.15.10">
    <property type="entry name" value="Ribonuclease Z/Hydroxyacylglutathione hydrolase-like"/>
    <property type="match status" value="1"/>
</dbReference>
<gene>
    <name evidence="2" type="ORF">H6G94_17245</name>
</gene>
<dbReference type="SMART" id="SM00849">
    <property type="entry name" value="Lactamase_B"/>
    <property type="match status" value="1"/>
</dbReference>
<dbReference type="InterPro" id="IPR052189">
    <property type="entry name" value="L-asp_N-monooxygenase_NS-form"/>
</dbReference>
<dbReference type="PANTHER" id="PTHR40254">
    <property type="entry name" value="BLR0577 PROTEIN"/>
    <property type="match status" value="1"/>
</dbReference>
<organism evidence="2 3">
    <name type="scientific">Nostoc punctiforme FACHB-252</name>
    <dbReference type="NCBI Taxonomy" id="1357509"/>
    <lineage>
        <taxon>Bacteria</taxon>
        <taxon>Bacillati</taxon>
        <taxon>Cyanobacteriota</taxon>
        <taxon>Cyanophyceae</taxon>
        <taxon>Nostocales</taxon>
        <taxon>Nostocaceae</taxon>
        <taxon>Nostoc</taxon>
    </lineage>
</organism>
<feature type="domain" description="Metallo-beta-lactamase" evidence="1">
    <location>
        <begin position="518"/>
        <end position="678"/>
    </location>
</feature>